<dbReference type="PANTHER" id="PTHR23353">
    <property type="entry name" value="RAB-GAP/TBC-RELATED"/>
    <property type="match status" value="1"/>
</dbReference>
<dbReference type="PANTHER" id="PTHR23353:SF32">
    <property type="entry name" value="AAC-RICH MRNA CLONE AAC4 PROTEIN-RELATED"/>
    <property type="match status" value="1"/>
</dbReference>
<dbReference type="OrthoDB" id="20827at2759"/>
<dbReference type="EMBL" id="AJWJ01000336">
    <property type="protein sequence ID" value="KAF2071814.1"/>
    <property type="molecule type" value="Genomic_DNA"/>
</dbReference>
<evidence type="ECO:0000256" key="1">
    <source>
        <dbReference type="SAM" id="MobiDB-lite"/>
    </source>
</evidence>
<feature type="compositionally biased region" description="Low complexity" evidence="1">
    <location>
        <begin position="50"/>
        <end position="63"/>
    </location>
</feature>
<organism evidence="2 3">
    <name type="scientific">Polysphondylium violaceum</name>
    <dbReference type="NCBI Taxonomy" id="133409"/>
    <lineage>
        <taxon>Eukaryota</taxon>
        <taxon>Amoebozoa</taxon>
        <taxon>Evosea</taxon>
        <taxon>Eumycetozoa</taxon>
        <taxon>Dictyostelia</taxon>
        <taxon>Dictyosteliales</taxon>
        <taxon>Dictyosteliaceae</taxon>
        <taxon>Polysphondylium</taxon>
    </lineage>
</organism>
<evidence type="ECO:0000313" key="2">
    <source>
        <dbReference type="EMBL" id="KAF2071814.1"/>
    </source>
</evidence>
<dbReference type="InterPro" id="IPR053019">
    <property type="entry name" value="GATA_zinc_finger"/>
</dbReference>
<feature type="compositionally biased region" description="Low complexity" evidence="1">
    <location>
        <begin position="124"/>
        <end position="143"/>
    </location>
</feature>
<keyword evidence="3" id="KW-1185">Reference proteome</keyword>
<dbReference type="Proteomes" id="UP000695562">
    <property type="component" value="Unassembled WGS sequence"/>
</dbReference>
<comment type="caution">
    <text evidence="2">The sequence shown here is derived from an EMBL/GenBank/DDBJ whole genome shotgun (WGS) entry which is preliminary data.</text>
</comment>
<reference evidence="2" key="1">
    <citation type="submission" date="2020-01" db="EMBL/GenBank/DDBJ databases">
        <title>Development of genomics and gene disruption for Polysphondylium violaceum indicates a role for the polyketide synthase stlB in stalk morphogenesis.</title>
        <authorList>
            <person name="Narita B."/>
            <person name="Kawabe Y."/>
            <person name="Kin K."/>
            <person name="Saito T."/>
            <person name="Gibbs R."/>
            <person name="Kuspa A."/>
            <person name="Muzny D."/>
            <person name="Queller D."/>
            <person name="Richards S."/>
            <person name="Strassman J."/>
            <person name="Sucgang R."/>
            <person name="Worley K."/>
            <person name="Schaap P."/>
        </authorList>
    </citation>
    <scope>NUCLEOTIDE SEQUENCE</scope>
    <source>
        <strain evidence="2">QSvi11</strain>
    </source>
</reference>
<feature type="region of interest" description="Disordered" evidence="1">
    <location>
        <begin position="124"/>
        <end position="166"/>
    </location>
</feature>
<feature type="region of interest" description="Disordered" evidence="1">
    <location>
        <begin position="468"/>
        <end position="507"/>
    </location>
</feature>
<protein>
    <submittedName>
        <fullName evidence="2">Uncharacterized protein</fullName>
    </submittedName>
</protein>
<gene>
    <name evidence="2" type="ORF">CYY_006875</name>
</gene>
<evidence type="ECO:0000313" key="3">
    <source>
        <dbReference type="Proteomes" id="UP000695562"/>
    </source>
</evidence>
<sequence>MDPNDYVVGDGDDDLDQEQLTAKILEVLKDVPVDLSKFSNNKRYVDDNDQNNNNNNSNSNNNQRYNPFNDASEDEEDDDVLYGDEDDQEEDDDEEEDTNDYDDDDLQNYSSFPQLNKLSAYLPKSSPAAPAAPVSTSSHSSLSYINHPPQPPVSREPSIPNTNSTFTSSISQIKGVAEELLEFLSSQGVTTIGLFSTMPDDGYMYSTDTIVAITYTEVLASCRKWITHGNFPVQQITQFLKPEYEGMRLSHPISLSVLNGFLNEDEDLLKTMNIFTLAHLSELWTDEHAKKAFSPRIIFYSFIAYTYSRYLELTKKVVIPPEKVIHVYHYTTFENLQNIEVRQNMKSVKALFEDYMNVNVSTRFNHPWRKVYFSYLNEATKHYKQTSGQLTDLDLYTYLVWRSSNSSGLSSTNCSNGVRAIFFFWKPILSVASLGPYHKEFESVIKINLTEVMKSKLPVYFCTNSNNVDNNNNNNNVNNNNKKNNNNNNNNNNNGDTELTNNTNSSNSRLDKENWFLASDDDILRECEKDYWREYSSFNRGMDPKVIIPHGCIITPLDGILPLNFYST</sequence>
<accession>A0A8J4PQD6</accession>
<name>A0A8J4PQD6_9MYCE</name>
<dbReference type="AlphaFoldDB" id="A0A8J4PQD6"/>
<proteinExistence type="predicted"/>
<feature type="region of interest" description="Disordered" evidence="1">
    <location>
        <begin position="35"/>
        <end position="110"/>
    </location>
</feature>
<feature type="compositionally biased region" description="Acidic residues" evidence="1">
    <location>
        <begin position="71"/>
        <end position="106"/>
    </location>
</feature>